<dbReference type="AlphaFoldDB" id="A0A6G0SDW5"/>
<reference evidence="2 3" key="1">
    <citation type="submission" date="2018-09" db="EMBL/GenBank/DDBJ databases">
        <title>Genomic investigation of the strawberry pathogen Phytophthora fragariae indicates pathogenicity is determined by transcriptional variation in three key races.</title>
        <authorList>
            <person name="Adams T.M."/>
            <person name="Armitage A.D."/>
            <person name="Sobczyk M.K."/>
            <person name="Bates H.J."/>
            <person name="Dunwell J.M."/>
            <person name="Nellist C.F."/>
            <person name="Harrison R.J."/>
        </authorList>
    </citation>
    <scope>NUCLEOTIDE SEQUENCE [LARGE SCALE GENOMIC DNA]</scope>
    <source>
        <strain evidence="2 3">NOV-77</strain>
    </source>
</reference>
<feature type="domain" description="Reverse transcriptase Ty1/copia-type" evidence="1">
    <location>
        <begin position="1"/>
        <end position="113"/>
    </location>
</feature>
<dbReference type="EMBL" id="QXFY01000109">
    <property type="protein sequence ID" value="KAE9356582.1"/>
    <property type="molecule type" value="Genomic_DNA"/>
</dbReference>
<sequence length="155" mass="17841">MDVKTAFLNGFLEEEIYMEQPVGYVQQRKEDHVCVLRKSIYGLKQAPRVWYYTFDEVMRAEGFVRVIKDHCVFIKTRGEICIISIYVDDLLVIGSKAFVSEMKDILKRRFQISVESAVYLAGTLREGAVSASSSCIKRSNRPKCWIASAWLSVDR</sequence>
<protein>
    <recommendedName>
        <fullName evidence="1">Reverse transcriptase Ty1/copia-type domain-containing protein</fullName>
    </recommendedName>
</protein>
<dbReference type="Proteomes" id="UP000486351">
    <property type="component" value="Unassembled WGS sequence"/>
</dbReference>
<dbReference type="InterPro" id="IPR043502">
    <property type="entry name" value="DNA/RNA_pol_sf"/>
</dbReference>
<accession>A0A6G0SDW5</accession>
<dbReference type="InterPro" id="IPR013103">
    <property type="entry name" value="RVT_2"/>
</dbReference>
<evidence type="ECO:0000313" key="3">
    <source>
        <dbReference type="Proteomes" id="UP000486351"/>
    </source>
</evidence>
<proteinExistence type="predicted"/>
<evidence type="ECO:0000259" key="1">
    <source>
        <dbReference type="Pfam" id="PF07727"/>
    </source>
</evidence>
<dbReference type="SUPFAM" id="SSF56672">
    <property type="entry name" value="DNA/RNA polymerases"/>
    <property type="match status" value="1"/>
</dbReference>
<comment type="caution">
    <text evidence="2">The sequence shown here is derived from an EMBL/GenBank/DDBJ whole genome shotgun (WGS) entry which is preliminary data.</text>
</comment>
<dbReference type="Pfam" id="PF07727">
    <property type="entry name" value="RVT_2"/>
    <property type="match status" value="1"/>
</dbReference>
<evidence type="ECO:0000313" key="2">
    <source>
        <dbReference type="EMBL" id="KAE9356582.1"/>
    </source>
</evidence>
<organism evidence="2 3">
    <name type="scientific">Phytophthora fragariae</name>
    <dbReference type="NCBI Taxonomy" id="53985"/>
    <lineage>
        <taxon>Eukaryota</taxon>
        <taxon>Sar</taxon>
        <taxon>Stramenopiles</taxon>
        <taxon>Oomycota</taxon>
        <taxon>Peronosporomycetes</taxon>
        <taxon>Peronosporales</taxon>
        <taxon>Peronosporaceae</taxon>
        <taxon>Phytophthora</taxon>
    </lineage>
</organism>
<gene>
    <name evidence="2" type="ORF">PF008_g3553</name>
</gene>
<name>A0A6G0SDW5_9STRA</name>